<organism evidence="1 2">
    <name type="scientific">Denitromonas halophila</name>
    <dbReference type="NCBI Taxonomy" id="1629404"/>
    <lineage>
        <taxon>Bacteria</taxon>
        <taxon>Pseudomonadati</taxon>
        <taxon>Pseudomonadota</taxon>
        <taxon>Betaproteobacteria</taxon>
        <taxon>Rhodocyclales</taxon>
        <taxon>Zoogloeaceae</taxon>
        <taxon>Denitromonas</taxon>
    </lineage>
</organism>
<gene>
    <name evidence="1" type="ORF">FHP89_20840</name>
</gene>
<reference evidence="1 2" key="1">
    <citation type="submission" date="2019-07" db="EMBL/GenBank/DDBJ databases">
        <title>The pathways for chlorine oxyanion respiration interact through the shared metabolite chlorate.</title>
        <authorList>
            <person name="Barnum T.P."/>
            <person name="Cheng Y."/>
            <person name="Hill K.A."/>
            <person name="Lucas L.N."/>
            <person name="Carlson H.K."/>
            <person name="Coates J.D."/>
        </authorList>
    </citation>
    <scope>NUCLEOTIDE SEQUENCE [LARGE SCALE GENOMIC DNA]</scope>
    <source>
        <strain evidence="1 2">SFB-1</strain>
    </source>
</reference>
<comment type="caution">
    <text evidence="1">The sequence shown here is derived from an EMBL/GenBank/DDBJ whole genome shotgun (WGS) entry which is preliminary data.</text>
</comment>
<dbReference type="Proteomes" id="UP000318349">
    <property type="component" value="Unassembled WGS sequence"/>
</dbReference>
<evidence type="ECO:0000313" key="2">
    <source>
        <dbReference type="Proteomes" id="UP000318349"/>
    </source>
</evidence>
<dbReference type="AlphaFoldDB" id="A0A557RY37"/>
<evidence type="ECO:0000313" key="1">
    <source>
        <dbReference type="EMBL" id="TVO70090.1"/>
    </source>
</evidence>
<name>A0A557RY37_9RHOO</name>
<proteinExistence type="predicted"/>
<dbReference type="EMBL" id="VMNI01000037">
    <property type="protein sequence ID" value="TVO70090.1"/>
    <property type="molecule type" value="Genomic_DNA"/>
</dbReference>
<protein>
    <submittedName>
        <fullName evidence="1">Uncharacterized protein</fullName>
    </submittedName>
</protein>
<sequence>MATLLSHGAYAQDIFIGTLSTDGKHAILKRCDLGQTEYLLMDRNTEQSAPLAKFMNDHGNEDGFWYAEVFGIYEAKGERHGLRVIDIQNLQIGKSCHLLDALKDLDAQRR</sequence>
<accession>A0A557RY37</accession>